<proteinExistence type="predicted"/>
<gene>
    <name evidence="2" type="ORF">SAMN05720606_101111</name>
</gene>
<dbReference type="GO" id="GO:0005524">
    <property type="term" value="F:ATP binding"/>
    <property type="evidence" value="ECO:0007669"/>
    <property type="project" value="InterPro"/>
</dbReference>
<dbReference type="GO" id="GO:0004713">
    <property type="term" value="F:protein tyrosine kinase activity"/>
    <property type="evidence" value="ECO:0007669"/>
    <property type="project" value="InterPro"/>
</dbReference>
<dbReference type="GO" id="GO:0004674">
    <property type="term" value="F:protein serine/threonine kinase activity"/>
    <property type="evidence" value="ECO:0007669"/>
    <property type="project" value="UniProtKB-KW"/>
</dbReference>
<protein>
    <submittedName>
        <fullName evidence="2">Serine/threonine protein kinase</fullName>
    </submittedName>
</protein>
<dbReference type="GO" id="GO:0005737">
    <property type="term" value="C:cytoplasm"/>
    <property type="evidence" value="ECO:0007669"/>
    <property type="project" value="TreeGrafter"/>
</dbReference>
<dbReference type="PROSITE" id="PS50011">
    <property type="entry name" value="PROTEIN_KINASE_DOM"/>
    <property type="match status" value="1"/>
</dbReference>
<feature type="domain" description="Protein kinase" evidence="1">
    <location>
        <begin position="7"/>
        <end position="289"/>
    </location>
</feature>
<dbReference type="SMART" id="SM00219">
    <property type="entry name" value="TyrKc"/>
    <property type="match status" value="1"/>
</dbReference>
<evidence type="ECO:0000259" key="1">
    <source>
        <dbReference type="PROSITE" id="PS50011"/>
    </source>
</evidence>
<dbReference type="Proteomes" id="UP000198538">
    <property type="component" value="Unassembled WGS sequence"/>
</dbReference>
<evidence type="ECO:0000313" key="3">
    <source>
        <dbReference type="Proteomes" id="UP000198538"/>
    </source>
</evidence>
<dbReference type="InterPro" id="IPR000719">
    <property type="entry name" value="Prot_kinase_dom"/>
</dbReference>
<evidence type="ECO:0000313" key="2">
    <source>
        <dbReference type="EMBL" id="SCX81557.1"/>
    </source>
</evidence>
<dbReference type="PANTHER" id="PTHR44167">
    <property type="entry name" value="OVARIAN-SPECIFIC SERINE/THREONINE-PROTEIN KINASE LOK-RELATED"/>
    <property type="match status" value="1"/>
</dbReference>
<keyword evidence="2" id="KW-0723">Serine/threonine-protein kinase</keyword>
<accession>A0A1G5AUI2</accession>
<dbReference type="PROSITE" id="PS00109">
    <property type="entry name" value="PROTEIN_KINASE_TYR"/>
    <property type="match status" value="1"/>
</dbReference>
<dbReference type="InterPro" id="IPR011009">
    <property type="entry name" value="Kinase-like_dom_sf"/>
</dbReference>
<dbReference type="RefSeq" id="WP_167375601.1">
    <property type="nucleotide sequence ID" value="NZ_FMVM01000001.1"/>
</dbReference>
<sequence length="443" mass="51943">MSWRESCSKYTAIGKGSYGMVYELFNNGVSTGQVVKEFNDGEFRDKRRFLREIDILLKLHFHPNIINIIEYSKSDDSPWFRMPKAPYTLHHYVKNSVESLTEEEAIYLIEQILEALEHAHQHDILHRDLAPSNILLFPDVISGQVTLKVADFSLGRDFTSESAPLTKTIDMGLGQDGFVAPEQHEQTSQTTVQSDIYSVGALLAFMLTKKDPRLYKPTGRIRSIIDKCMDTELTRRPKDIKALKEMVIYYKKITSNKVRRNIEDIISEYNRYKLLNFDYMNDLSKHLLNYEEHSQGGWTYNLYFKPLINIRYDLITYWCQKADMYSVHKFVQNYCKQLLRINKQTGWGFKAMEKLGGFIMGVFNNVSYIDTKLLIFRTIIECRCGFPELSGHLKELMSKEYDVDNLTHYSMLILEKKETLLEYRDDYENSIRHYSFIEALEIL</sequence>
<reference evidence="3" key="1">
    <citation type="submission" date="2016-10" db="EMBL/GenBank/DDBJ databases">
        <authorList>
            <person name="Varghese N."/>
            <person name="Submissions S."/>
        </authorList>
    </citation>
    <scope>NUCLEOTIDE SEQUENCE [LARGE SCALE GENOMIC DNA]</scope>
    <source>
        <strain evidence="3">BL9</strain>
    </source>
</reference>
<organism evidence="2 3">
    <name type="scientific">Paenibacillus polysaccharolyticus</name>
    <dbReference type="NCBI Taxonomy" id="582692"/>
    <lineage>
        <taxon>Bacteria</taxon>
        <taxon>Bacillati</taxon>
        <taxon>Bacillota</taxon>
        <taxon>Bacilli</taxon>
        <taxon>Bacillales</taxon>
        <taxon>Paenibacillaceae</taxon>
        <taxon>Paenibacillus</taxon>
    </lineage>
</organism>
<name>A0A1G5AUI2_9BACL</name>
<dbReference type="STRING" id="582692.SAMN05720606_101111"/>
<keyword evidence="3" id="KW-1185">Reference proteome</keyword>
<dbReference type="PANTHER" id="PTHR44167:SF25">
    <property type="entry name" value="PROTEIN KINASE DOMAIN CONTAINING PROTEIN"/>
    <property type="match status" value="1"/>
</dbReference>
<dbReference type="Gene3D" id="1.10.510.10">
    <property type="entry name" value="Transferase(Phosphotransferase) domain 1"/>
    <property type="match status" value="1"/>
</dbReference>
<dbReference type="AlphaFoldDB" id="A0A1G5AUI2"/>
<keyword evidence="2" id="KW-0418">Kinase</keyword>
<dbReference type="SUPFAM" id="SSF56112">
    <property type="entry name" value="Protein kinase-like (PK-like)"/>
    <property type="match status" value="1"/>
</dbReference>
<dbReference type="CDD" id="cd14014">
    <property type="entry name" value="STKc_PknB_like"/>
    <property type="match status" value="1"/>
</dbReference>
<keyword evidence="2" id="KW-0808">Transferase</keyword>
<dbReference type="EMBL" id="FMVM01000001">
    <property type="protein sequence ID" value="SCX81557.1"/>
    <property type="molecule type" value="Genomic_DNA"/>
</dbReference>
<dbReference type="InterPro" id="IPR020635">
    <property type="entry name" value="Tyr_kinase_cat_dom"/>
</dbReference>
<dbReference type="InterPro" id="IPR008266">
    <property type="entry name" value="Tyr_kinase_AS"/>
</dbReference>
<dbReference type="Pfam" id="PF00069">
    <property type="entry name" value="Pkinase"/>
    <property type="match status" value="1"/>
</dbReference>